<comment type="caution">
    <text evidence="2">The sequence shown here is derived from an EMBL/GenBank/DDBJ whole genome shotgun (WGS) entry which is preliminary data.</text>
</comment>
<dbReference type="Pfam" id="PF19276">
    <property type="entry name" value="HD_assoc_2"/>
    <property type="match status" value="1"/>
</dbReference>
<dbReference type="Pfam" id="PF01966">
    <property type="entry name" value="HD"/>
    <property type="match status" value="1"/>
</dbReference>
<dbReference type="GO" id="GO:0006203">
    <property type="term" value="P:dGTP catabolic process"/>
    <property type="evidence" value="ECO:0007669"/>
    <property type="project" value="TreeGrafter"/>
</dbReference>
<evidence type="ECO:0000313" key="3">
    <source>
        <dbReference type="Proteomes" id="UP000217784"/>
    </source>
</evidence>
<dbReference type="AlphaFoldDB" id="A0A2A2H3T3"/>
<dbReference type="Proteomes" id="UP000217784">
    <property type="component" value="Unassembled WGS sequence"/>
</dbReference>
<dbReference type="SMART" id="SM00471">
    <property type="entry name" value="HDc"/>
    <property type="match status" value="1"/>
</dbReference>
<dbReference type="GO" id="GO:0008832">
    <property type="term" value="F:dGTPase activity"/>
    <property type="evidence" value="ECO:0007669"/>
    <property type="project" value="TreeGrafter"/>
</dbReference>
<evidence type="ECO:0000259" key="1">
    <source>
        <dbReference type="PROSITE" id="PS51831"/>
    </source>
</evidence>
<name>A0A2A2H3T3_METBR</name>
<dbReference type="EMBL" id="LMVM01000033">
    <property type="protein sequence ID" value="PAV04069.1"/>
    <property type="molecule type" value="Genomic_DNA"/>
</dbReference>
<dbReference type="Gene3D" id="1.10.3210.10">
    <property type="entry name" value="Hypothetical protein af1432"/>
    <property type="match status" value="1"/>
</dbReference>
<dbReference type="InterPro" id="IPR003607">
    <property type="entry name" value="HD/PDEase_dom"/>
</dbReference>
<gene>
    <name evidence="2" type="ORF">ASJ80_03380</name>
</gene>
<evidence type="ECO:0000313" key="2">
    <source>
        <dbReference type="EMBL" id="PAV04069.1"/>
    </source>
</evidence>
<dbReference type="InterPro" id="IPR006674">
    <property type="entry name" value="HD_domain"/>
</dbReference>
<dbReference type="InterPro" id="IPR050135">
    <property type="entry name" value="dGTPase-like"/>
</dbReference>
<dbReference type="PANTHER" id="PTHR11373:SF4">
    <property type="entry name" value="DEOXYNUCLEOSIDE TRIPHOSPHATE TRIPHOSPHOHYDROLASE SAMHD1"/>
    <property type="match status" value="1"/>
</dbReference>
<reference evidence="2 3" key="1">
    <citation type="journal article" date="2017" name="BMC Genomics">
        <title>Genomic analysis of methanogenic archaea reveals a shift towards energy conservation.</title>
        <authorList>
            <person name="Gilmore S.P."/>
            <person name="Henske J.K."/>
            <person name="Sexton J.A."/>
            <person name="Solomon K.V."/>
            <person name="Seppala S."/>
            <person name="Yoo J.I."/>
            <person name="Huyett L.M."/>
            <person name="Pressman A."/>
            <person name="Cogan J.Z."/>
            <person name="Kivenson V."/>
            <person name="Peng X."/>
            <person name="Tan Y."/>
            <person name="Valentine D.L."/>
            <person name="O'Malley M.A."/>
        </authorList>
    </citation>
    <scope>NUCLEOTIDE SEQUENCE [LARGE SCALE GENOMIC DNA]</scope>
    <source>
        <strain evidence="2 3">M.o.H.</strain>
    </source>
</reference>
<organism evidence="2 3">
    <name type="scientific">Methanobacterium bryantii</name>
    <dbReference type="NCBI Taxonomy" id="2161"/>
    <lineage>
        <taxon>Archaea</taxon>
        <taxon>Methanobacteriati</taxon>
        <taxon>Methanobacteriota</taxon>
        <taxon>Methanomada group</taxon>
        <taxon>Methanobacteria</taxon>
        <taxon>Methanobacteriales</taxon>
        <taxon>Methanobacteriaceae</taxon>
        <taxon>Methanobacterium</taxon>
    </lineage>
</organism>
<proteinExistence type="predicted"/>
<feature type="domain" description="HD" evidence="1">
    <location>
        <begin position="56"/>
        <end position="162"/>
    </location>
</feature>
<sequence length="400" mass="46155">MKEKLNLKNIRDSVHGNLYLDEFEIKLVDTPQIQRLRRIKQLGFTYLVYPGANHSRFEHSIGTMHVASKIADSVGLDEHTKKMIRSCALLHDIGHGPFSHVSEGVLDTPHEYQTSKVIKESEISDILSEMFDPKEIINIIHGKGPLGHIISSELDADRMDYLVRDSYYTGVAYGMIDVERLVSSMKLEDSLVIGVKGIQTAESALIARYLMYPSVYQHHTTRIINSMFRRCMKWMFEADLVNSDTIYKYDDADITTIARSQDGQIKDIINRLDNRNLFKRVFTIKLSDLEEPKDVFKIKDKKLKKIELEIAADLGSHSEYTIIDIPEYPFFNEMRTQVSVGNECVKLNEISNLVSALKNMRFNYADICIYVPDEYAEKASKFPFEDYLELTMQKNIKDWL</sequence>
<dbReference type="InterPro" id="IPR045509">
    <property type="entry name" value="HD_assoc_2"/>
</dbReference>
<dbReference type="PROSITE" id="PS51831">
    <property type="entry name" value="HD"/>
    <property type="match status" value="1"/>
</dbReference>
<accession>A0A2A2H3T3</accession>
<dbReference type="PANTHER" id="PTHR11373">
    <property type="entry name" value="DEOXYNUCLEOSIDE TRIPHOSPHATE TRIPHOSPHOHYDROLASE"/>
    <property type="match status" value="1"/>
</dbReference>
<keyword evidence="3" id="KW-1185">Reference proteome</keyword>
<dbReference type="SUPFAM" id="SSF109604">
    <property type="entry name" value="HD-domain/PDEase-like"/>
    <property type="match status" value="1"/>
</dbReference>
<dbReference type="CDD" id="cd00077">
    <property type="entry name" value="HDc"/>
    <property type="match status" value="1"/>
</dbReference>
<protein>
    <submittedName>
        <fullName evidence="2">Phosphodiesterase</fullName>
    </submittedName>
</protein>